<evidence type="ECO:0000256" key="5">
    <source>
        <dbReference type="ARBA" id="ARBA00022737"/>
    </source>
</evidence>
<evidence type="ECO:0000256" key="7">
    <source>
        <dbReference type="ARBA" id="ARBA00023122"/>
    </source>
</evidence>
<dbReference type="Pfam" id="PF00571">
    <property type="entry name" value="CBS"/>
    <property type="match status" value="2"/>
</dbReference>
<keyword evidence="8 10" id="KW-0472">Membrane</keyword>
<dbReference type="InterPro" id="IPR002550">
    <property type="entry name" value="CNNM"/>
</dbReference>
<dbReference type="InterPro" id="IPR036318">
    <property type="entry name" value="FAD-bd_PCMH-like_sf"/>
</dbReference>
<dbReference type="RefSeq" id="WP_280759491.1">
    <property type="nucleotide sequence ID" value="NZ_JARXVC010000003.1"/>
</dbReference>
<evidence type="ECO:0000313" key="14">
    <source>
        <dbReference type="EMBL" id="MDH6280134.1"/>
    </source>
</evidence>
<evidence type="ECO:0000313" key="15">
    <source>
        <dbReference type="Proteomes" id="UP001160334"/>
    </source>
</evidence>
<evidence type="ECO:0000256" key="4">
    <source>
        <dbReference type="ARBA" id="ARBA00022692"/>
    </source>
</evidence>
<evidence type="ECO:0000256" key="6">
    <source>
        <dbReference type="ARBA" id="ARBA00022989"/>
    </source>
</evidence>
<reference evidence="14 15" key="1">
    <citation type="submission" date="2023-04" db="EMBL/GenBank/DDBJ databases">
        <title>Forest soil microbial communities from Buena Vista Peninsula, Colon Province, Panama.</title>
        <authorList>
            <person name="Bouskill N."/>
        </authorList>
    </citation>
    <scope>NUCLEOTIDE SEQUENCE [LARGE SCALE GENOMIC DNA]</scope>
    <source>
        <strain evidence="14 15">CFH S0262</strain>
    </source>
</reference>
<comment type="similarity">
    <text evidence="2">Belongs to the UPF0053 family.</text>
</comment>
<dbReference type="InterPro" id="IPR046342">
    <property type="entry name" value="CBS_dom_sf"/>
</dbReference>
<dbReference type="SMART" id="SM01091">
    <property type="entry name" value="CorC_HlyC"/>
    <property type="match status" value="1"/>
</dbReference>
<keyword evidence="5" id="KW-0677">Repeat</keyword>
<feature type="domain" description="CBS" evidence="12">
    <location>
        <begin position="218"/>
        <end position="278"/>
    </location>
</feature>
<keyword evidence="4 10" id="KW-0812">Transmembrane</keyword>
<evidence type="ECO:0000256" key="11">
    <source>
        <dbReference type="SAM" id="Phobius"/>
    </source>
</evidence>
<evidence type="ECO:0000259" key="12">
    <source>
        <dbReference type="PROSITE" id="PS51371"/>
    </source>
</evidence>
<comment type="caution">
    <text evidence="14">The sequence shown here is derived from an EMBL/GenBank/DDBJ whole genome shotgun (WGS) entry which is preliminary data.</text>
</comment>
<evidence type="ECO:0000256" key="9">
    <source>
        <dbReference type="PROSITE-ProRule" id="PRU00703"/>
    </source>
</evidence>
<dbReference type="Gene3D" id="3.30.465.10">
    <property type="match status" value="1"/>
</dbReference>
<comment type="subcellular location">
    <subcellularLocation>
        <location evidence="1">Cell membrane</location>
        <topology evidence="1">Multi-pass membrane protein</topology>
    </subcellularLocation>
</comment>
<keyword evidence="15" id="KW-1185">Reference proteome</keyword>
<feature type="domain" description="CNNM transmembrane" evidence="13">
    <location>
        <begin position="1"/>
        <end position="205"/>
    </location>
</feature>
<name>A0ABT6M9R0_9NOCA</name>
<dbReference type="Gene3D" id="3.10.580.10">
    <property type="entry name" value="CBS-domain"/>
    <property type="match status" value="1"/>
</dbReference>
<proteinExistence type="inferred from homology"/>
<keyword evidence="6 10" id="KW-1133">Transmembrane helix</keyword>
<organism evidence="14 15">
    <name type="scientific">Prescottella agglutinans</name>
    <dbReference type="NCBI Taxonomy" id="1644129"/>
    <lineage>
        <taxon>Bacteria</taxon>
        <taxon>Bacillati</taxon>
        <taxon>Actinomycetota</taxon>
        <taxon>Actinomycetes</taxon>
        <taxon>Mycobacteriales</taxon>
        <taxon>Nocardiaceae</taxon>
        <taxon>Prescottella</taxon>
    </lineage>
</organism>
<dbReference type="InterPro" id="IPR005170">
    <property type="entry name" value="Transptr-assoc_dom"/>
</dbReference>
<dbReference type="EMBL" id="JARXVC010000003">
    <property type="protein sequence ID" value="MDH6280134.1"/>
    <property type="molecule type" value="Genomic_DNA"/>
</dbReference>
<feature type="transmembrane region" description="Helical" evidence="11">
    <location>
        <begin position="6"/>
        <end position="32"/>
    </location>
</feature>
<evidence type="ECO:0000256" key="2">
    <source>
        <dbReference type="ARBA" id="ARBA00006337"/>
    </source>
</evidence>
<dbReference type="PANTHER" id="PTHR43099">
    <property type="entry name" value="UPF0053 PROTEIN YRKA"/>
    <property type="match status" value="1"/>
</dbReference>
<keyword evidence="7 9" id="KW-0129">CBS domain</keyword>
<dbReference type="PANTHER" id="PTHR43099:SF5">
    <property type="entry name" value="HLYC_CORC FAMILY TRANSPORTER"/>
    <property type="match status" value="1"/>
</dbReference>
<feature type="transmembrane region" description="Helical" evidence="11">
    <location>
        <begin position="94"/>
        <end position="118"/>
    </location>
</feature>
<dbReference type="InterPro" id="IPR044751">
    <property type="entry name" value="Ion_transp-like_CBS"/>
</dbReference>
<evidence type="ECO:0000256" key="10">
    <source>
        <dbReference type="PROSITE-ProRule" id="PRU01193"/>
    </source>
</evidence>
<feature type="domain" description="CBS" evidence="12">
    <location>
        <begin position="281"/>
        <end position="338"/>
    </location>
</feature>
<keyword evidence="3" id="KW-1003">Cell membrane</keyword>
<dbReference type="PROSITE" id="PS51371">
    <property type="entry name" value="CBS"/>
    <property type="match status" value="2"/>
</dbReference>
<evidence type="ECO:0000256" key="8">
    <source>
        <dbReference type="ARBA" id="ARBA00023136"/>
    </source>
</evidence>
<dbReference type="PROSITE" id="PS51846">
    <property type="entry name" value="CNNM"/>
    <property type="match status" value="1"/>
</dbReference>
<evidence type="ECO:0000256" key="1">
    <source>
        <dbReference type="ARBA" id="ARBA00004651"/>
    </source>
</evidence>
<feature type="transmembrane region" description="Helical" evidence="11">
    <location>
        <begin position="64"/>
        <end position="88"/>
    </location>
</feature>
<sequence length="440" mass="46795">MNGGTMLDVVLVLVFVLVGGVFAATEIALVSLREGQIRALEQRSHRGERAATLARNPNRFLSSVQIGVTVAGFFSAAFGASTLAPSFAPTLEDWGLSVGAADAVALIGTTLVIAYLSLVLGELVPKRIALQNATGVALVTAPPLDRFATVVRPVIWLLSVSTNGLVRILGGDPSRKSEEITAGELRELVLGHAGIADEERRVLSEVFDVGRRTLTEVMRPRTEVDFLAADLPVRKARGEALARGHTRYPVVGTSLDDIVGFVHVRDLLLADLDRTPAVGQLCRTILRLPGSKPALAALTLMRRGNEQILLVVDEYGGTAGIATLEDIVEEVVGEIGDEFDPLPRSAPAGPDAGREIDGLLLVEDFEKETGATVPVGPYETVAGYVLHRLQRLPRVGDGVDVDGLRLTVAELDGRRIAALRLSGRRPSAGDRPSSDTGRQA</sequence>
<dbReference type="InterPro" id="IPR000644">
    <property type="entry name" value="CBS_dom"/>
</dbReference>
<dbReference type="Pfam" id="PF01595">
    <property type="entry name" value="CNNM"/>
    <property type="match status" value="1"/>
</dbReference>
<protein>
    <submittedName>
        <fullName evidence="14">Hemolysin</fullName>
    </submittedName>
</protein>
<evidence type="ECO:0000259" key="13">
    <source>
        <dbReference type="PROSITE" id="PS51846"/>
    </source>
</evidence>
<dbReference type="SUPFAM" id="SSF56176">
    <property type="entry name" value="FAD-binding/transporter-associated domain-like"/>
    <property type="match status" value="1"/>
</dbReference>
<evidence type="ECO:0000256" key="3">
    <source>
        <dbReference type="ARBA" id="ARBA00022475"/>
    </source>
</evidence>
<dbReference type="InterPro" id="IPR016169">
    <property type="entry name" value="FAD-bd_PCMH_sub2"/>
</dbReference>
<dbReference type="CDD" id="cd04590">
    <property type="entry name" value="CBS_pair_CorC_HlyC_assoc"/>
    <property type="match status" value="1"/>
</dbReference>
<dbReference type="SUPFAM" id="SSF54631">
    <property type="entry name" value="CBS-domain pair"/>
    <property type="match status" value="1"/>
</dbReference>
<dbReference type="Proteomes" id="UP001160334">
    <property type="component" value="Unassembled WGS sequence"/>
</dbReference>
<gene>
    <name evidence="14" type="ORF">M2280_001346</name>
</gene>
<dbReference type="Pfam" id="PF03471">
    <property type="entry name" value="CorC_HlyC"/>
    <property type="match status" value="1"/>
</dbReference>
<accession>A0ABT6M9R0</accession>
<dbReference type="InterPro" id="IPR051676">
    <property type="entry name" value="UPF0053_domain"/>
</dbReference>